<reference evidence="1" key="1">
    <citation type="journal article" date="2020" name="Nature">
        <title>Giant virus diversity and host interactions through global metagenomics.</title>
        <authorList>
            <person name="Schulz F."/>
            <person name="Roux S."/>
            <person name="Paez-Espino D."/>
            <person name="Jungbluth S."/>
            <person name="Walsh D.A."/>
            <person name="Denef V.J."/>
            <person name="McMahon K.D."/>
            <person name="Konstantinidis K.T."/>
            <person name="Eloe-Fadrosh E.A."/>
            <person name="Kyrpides N.C."/>
            <person name="Woyke T."/>
        </authorList>
    </citation>
    <scope>NUCLEOTIDE SEQUENCE</scope>
    <source>
        <strain evidence="1">GVMAG-S-1041349-163</strain>
    </source>
</reference>
<evidence type="ECO:0000313" key="1">
    <source>
        <dbReference type="EMBL" id="QHU07619.1"/>
    </source>
</evidence>
<organism evidence="1">
    <name type="scientific">viral metagenome</name>
    <dbReference type="NCBI Taxonomy" id="1070528"/>
    <lineage>
        <taxon>unclassified sequences</taxon>
        <taxon>metagenomes</taxon>
        <taxon>organismal metagenomes</taxon>
    </lineage>
</organism>
<accession>A0A6C0JPW5</accession>
<protein>
    <submittedName>
        <fullName evidence="1">Uncharacterized protein</fullName>
    </submittedName>
</protein>
<sequence length="176" mass="21298">MNRKTFSGDYVKKMLRRCKDYKKNTLNQNIYLIGELHYDLSNGFYAFDEKEVLLKILHKIFNNIRFNTHEELMETLIEREEKQLYQPIKEIVSKVDNVNEVDEVDEVYELSCEIMYQHRNILQKSLENQINDVMSIVNRISVKQYQYILYRLFPSENFRSYKGLIAILKQKMKLHD</sequence>
<proteinExistence type="predicted"/>
<name>A0A6C0JPW5_9ZZZZ</name>
<dbReference type="AlphaFoldDB" id="A0A6C0JPW5"/>
<dbReference type="EMBL" id="MN740685">
    <property type="protein sequence ID" value="QHU07619.1"/>
    <property type="molecule type" value="Genomic_DNA"/>
</dbReference>